<sequence length="236" mass="24735">MDPATAASALEWWADAGIDVIVGEEPRNWLRAKTSEPAPPAAMPEPAAPATALPDQLGLFQDHLATSDALPHHAPGAPRVCPSGDPAAGLMIVIDMPASEDCAAGTLLSGDAGRLFDRMLSAIGRDRSSMYLAALSCFRAPSGRLSGDAARQCTDLALHHIALAKPRALLLFGDGAAHAMLGATVAQARGRWHDLETPAGAIRTLATLSPELLLRQPALKAHAWADLQMLIRELDG</sequence>
<evidence type="ECO:0000256" key="4">
    <source>
        <dbReference type="ARBA" id="ARBA00022801"/>
    </source>
</evidence>
<evidence type="ECO:0000256" key="3">
    <source>
        <dbReference type="ARBA" id="ARBA00022763"/>
    </source>
</evidence>
<dbReference type="PANTHER" id="PTHR33693:SF1">
    <property type="entry name" value="TYPE-4 URACIL-DNA GLYCOSYLASE"/>
    <property type="match status" value="1"/>
</dbReference>
<dbReference type="GO" id="GO:0051539">
    <property type="term" value="F:4 iron, 4 sulfur cluster binding"/>
    <property type="evidence" value="ECO:0007669"/>
    <property type="project" value="UniProtKB-KW"/>
</dbReference>
<dbReference type="RefSeq" id="WP_157123616.1">
    <property type="nucleotide sequence ID" value="NZ_LT840185.1"/>
</dbReference>
<reference evidence="10" key="1">
    <citation type="submission" date="2017-04" db="EMBL/GenBank/DDBJ databases">
        <authorList>
            <person name="Varghese N."/>
            <person name="Submissions S."/>
        </authorList>
    </citation>
    <scope>NUCLEOTIDE SEQUENCE [LARGE SCALE GENOMIC DNA]</scope>
    <source>
        <strain evidence="10">Dd16</strain>
    </source>
</reference>
<dbReference type="GO" id="GO:0097506">
    <property type="term" value="F:deaminated base DNA N-glycosylase activity"/>
    <property type="evidence" value="ECO:0007669"/>
    <property type="project" value="UniProtKB-ARBA"/>
</dbReference>
<keyword evidence="7" id="KW-0234">DNA repair</keyword>
<evidence type="ECO:0000256" key="1">
    <source>
        <dbReference type="ARBA" id="ARBA00022485"/>
    </source>
</evidence>
<evidence type="ECO:0000259" key="8">
    <source>
        <dbReference type="SMART" id="SM00986"/>
    </source>
</evidence>
<keyword evidence="3" id="KW-0227">DNA damage</keyword>
<evidence type="ECO:0000256" key="6">
    <source>
        <dbReference type="ARBA" id="ARBA00023014"/>
    </source>
</evidence>
<dbReference type="InterPro" id="IPR051536">
    <property type="entry name" value="UDG_Type-4/5"/>
</dbReference>
<keyword evidence="6" id="KW-0411">Iron-sulfur</keyword>
<dbReference type="AlphaFoldDB" id="A0A1X7FYQ1"/>
<dbReference type="GO" id="GO:0046872">
    <property type="term" value="F:metal ion binding"/>
    <property type="evidence" value="ECO:0007669"/>
    <property type="project" value="UniProtKB-KW"/>
</dbReference>
<dbReference type="OrthoDB" id="5290748at2"/>
<dbReference type="STRING" id="941907.SAMN06295910_0036"/>
<evidence type="ECO:0000256" key="5">
    <source>
        <dbReference type="ARBA" id="ARBA00023004"/>
    </source>
</evidence>
<evidence type="ECO:0000313" key="10">
    <source>
        <dbReference type="Proteomes" id="UP000192934"/>
    </source>
</evidence>
<evidence type="ECO:0000256" key="2">
    <source>
        <dbReference type="ARBA" id="ARBA00022723"/>
    </source>
</evidence>
<keyword evidence="2" id="KW-0479">Metal-binding</keyword>
<dbReference type="InterPro" id="IPR036895">
    <property type="entry name" value="Uracil-DNA_glycosylase-like_sf"/>
</dbReference>
<evidence type="ECO:0000256" key="7">
    <source>
        <dbReference type="ARBA" id="ARBA00023204"/>
    </source>
</evidence>
<dbReference type="EMBL" id="LT840185">
    <property type="protein sequence ID" value="SMF60626.1"/>
    <property type="molecule type" value="Genomic_DNA"/>
</dbReference>
<keyword evidence="4" id="KW-0378">Hydrolase</keyword>
<feature type="domain" description="Uracil-DNA glycosylase-like" evidence="8">
    <location>
        <begin position="81"/>
        <end position="228"/>
    </location>
</feature>
<keyword evidence="10" id="KW-1185">Reference proteome</keyword>
<dbReference type="SMART" id="SM00986">
    <property type="entry name" value="UDG"/>
    <property type="match status" value="1"/>
</dbReference>
<protein>
    <submittedName>
        <fullName evidence="9">DNA polymerase</fullName>
    </submittedName>
</protein>
<dbReference type="SUPFAM" id="SSF52141">
    <property type="entry name" value="Uracil-DNA glycosylase-like"/>
    <property type="match status" value="1"/>
</dbReference>
<proteinExistence type="predicted"/>
<dbReference type="Proteomes" id="UP000192934">
    <property type="component" value="Chromosome I"/>
</dbReference>
<dbReference type="CDD" id="cd10030">
    <property type="entry name" value="UDG-F4_TTUDGA_SPO1dp_like"/>
    <property type="match status" value="1"/>
</dbReference>
<dbReference type="PANTHER" id="PTHR33693">
    <property type="entry name" value="TYPE-5 URACIL-DNA GLYCOSYLASE"/>
    <property type="match status" value="1"/>
</dbReference>
<organism evidence="9 10">
    <name type="scientific">Allosphingosinicella indica</name>
    <dbReference type="NCBI Taxonomy" id="941907"/>
    <lineage>
        <taxon>Bacteria</taxon>
        <taxon>Pseudomonadati</taxon>
        <taxon>Pseudomonadota</taxon>
        <taxon>Alphaproteobacteria</taxon>
        <taxon>Sphingomonadales</taxon>
        <taxon>Sphingomonadaceae</taxon>
        <taxon>Allosphingosinicella</taxon>
    </lineage>
</organism>
<evidence type="ECO:0000313" key="9">
    <source>
        <dbReference type="EMBL" id="SMF60626.1"/>
    </source>
</evidence>
<dbReference type="InterPro" id="IPR005122">
    <property type="entry name" value="Uracil-DNA_glycosylase-like"/>
</dbReference>
<accession>A0A1X7FYQ1</accession>
<dbReference type="Pfam" id="PF03167">
    <property type="entry name" value="UDG"/>
    <property type="match status" value="1"/>
</dbReference>
<dbReference type="GO" id="GO:0006281">
    <property type="term" value="P:DNA repair"/>
    <property type="evidence" value="ECO:0007669"/>
    <property type="project" value="UniProtKB-KW"/>
</dbReference>
<dbReference type="SMART" id="SM00987">
    <property type="entry name" value="UreE_C"/>
    <property type="match status" value="1"/>
</dbReference>
<gene>
    <name evidence="9" type="ORF">SAMN06295910_0036</name>
</gene>
<keyword evidence="1" id="KW-0004">4Fe-4S</keyword>
<keyword evidence="5" id="KW-0408">Iron</keyword>
<dbReference type="Gene3D" id="3.40.470.10">
    <property type="entry name" value="Uracil-DNA glycosylase-like domain"/>
    <property type="match status" value="1"/>
</dbReference>
<name>A0A1X7FYQ1_9SPHN</name>